<evidence type="ECO:0000313" key="2">
    <source>
        <dbReference type="EMBL" id="KAG2082174.1"/>
    </source>
</evidence>
<comment type="caution">
    <text evidence="2">The sequence shown here is derived from an EMBL/GenBank/DDBJ whole genome shotgun (WGS) entry which is preliminary data.</text>
</comment>
<dbReference type="AlphaFoldDB" id="A0A9P7JKY5"/>
<feature type="compositionally biased region" description="Low complexity" evidence="1">
    <location>
        <begin position="225"/>
        <end position="241"/>
    </location>
</feature>
<proteinExistence type="predicted"/>
<feature type="region of interest" description="Disordered" evidence="1">
    <location>
        <begin position="1"/>
        <end position="36"/>
    </location>
</feature>
<accession>A0A9P7JKY5</accession>
<keyword evidence="3" id="KW-1185">Reference proteome</keyword>
<dbReference type="OrthoDB" id="2693550at2759"/>
<dbReference type="EMBL" id="JABBWM010000351">
    <property type="protein sequence ID" value="KAG2082174.1"/>
    <property type="molecule type" value="Genomic_DNA"/>
</dbReference>
<feature type="region of interest" description="Disordered" evidence="1">
    <location>
        <begin position="218"/>
        <end position="291"/>
    </location>
</feature>
<evidence type="ECO:0008006" key="4">
    <source>
        <dbReference type="Google" id="ProtNLM"/>
    </source>
</evidence>
<gene>
    <name evidence="2" type="ORF">F5147DRAFT_783389</name>
</gene>
<dbReference type="Proteomes" id="UP000823399">
    <property type="component" value="Unassembled WGS sequence"/>
</dbReference>
<organism evidence="2 3">
    <name type="scientific">Suillus discolor</name>
    <dbReference type="NCBI Taxonomy" id="1912936"/>
    <lineage>
        <taxon>Eukaryota</taxon>
        <taxon>Fungi</taxon>
        <taxon>Dikarya</taxon>
        <taxon>Basidiomycota</taxon>
        <taxon>Agaricomycotina</taxon>
        <taxon>Agaricomycetes</taxon>
        <taxon>Agaricomycetidae</taxon>
        <taxon>Boletales</taxon>
        <taxon>Suillineae</taxon>
        <taxon>Suillaceae</taxon>
        <taxon>Suillus</taxon>
    </lineage>
</organism>
<evidence type="ECO:0000313" key="3">
    <source>
        <dbReference type="Proteomes" id="UP000823399"/>
    </source>
</evidence>
<dbReference type="GeneID" id="64705077"/>
<protein>
    <recommendedName>
        <fullName evidence="4">Zn(2)-C6 fungal-type domain-containing protein</fullName>
    </recommendedName>
</protein>
<dbReference type="RefSeq" id="XP_041284277.1">
    <property type="nucleotide sequence ID" value="XM_041442818.1"/>
</dbReference>
<sequence length="370" mass="40809">MSRFDPSMLTASPEPETPPSPTRDQPVIDDSIPEESNEDRINHAWSLICETLRSCALTAPAAKEELMEDQETWMRDWRTVLEQMNKCFGRAQDVQVELTLDAQGAQALEDGKKEYWVLERLMRGWTVKATEPPREKSAAPTNDAGVTTTVEKEALPAAMLAKEVANMGIPVSTSVVGRMSVTKEKCARCQNRTGMCDGSPGVRCSYCAGVKQACSFSRKAEPKAKPQARTRTTPPRGAAPAKKARTGSMSLARPTVPATTVEGAESSESESETVLPRPVLPLPKQSVPMPKRKLDASERDELEALCIEVASLQEENVELRARTKRYGETLIHAHQYVRVQEAEQLLASNKAFSSVCGWRSLELEIAKLFH</sequence>
<reference evidence="2" key="1">
    <citation type="journal article" date="2020" name="New Phytol.">
        <title>Comparative genomics reveals dynamic genome evolution in host specialist ectomycorrhizal fungi.</title>
        <authorList>
            <person name="Lofgren L.A."/>
            <person name="Nguyen N.H."/>
            <person name="Vilgalys R."/>
            <person name="Ruytinx J."/>
            <person name="Liao H.L."/>
            <person name="Branco S."/>
            <person name="Kuo A."/>
            <person name="LaButti K."/>
            <person name="Lipzen A."/>
            <person name="Andreopoulos W."/>
            <person name="Pangilinan J."/>
            <person name="Riley R."/>
            <person name="Hundley H."/>
            <person name="Na H."/>
            <person name="Barry K."/>
            <person name="Grigoriev I.V."/>
            <person name="Stajich J.E."/>
            <person name="Kennedy P.G."/>
        </authorList>
    </citation>
    <scope>NUCLEOTIDE SEQUENCE</scope>
    <source>
        <strain evidence="2">FC423</strain>
    </source>
</reference>
<name>A0A9P7JKY5_9AGAM</name>
<evidence type="ECO:0000256" key="1">
    <source>
        <dbReference type="SAM" id="MobiDB-lite"/>
    </source>
</evidence>